<keyword evidence="3" id="KW-1185">Reference proteome</keyword>
<comment type="caution">
    <text evidence="2">The sequence shown here is derived from an EMBL/GenBank/DDBJ whole genome shotgun (WGS) entry which is preliminary data.</text>
</comment>
<dbReference type="EMBL" id="JAAAIM010000159">
    <property type="protein sequence ID" value="KAG0293357.1"/>
    <property type="molecule type" value="Genomic_DNA"/>
</dbReference>
<name>A0ABQ7K898_9FUNG</name>
<protein>
    <submittedName>
        <fullName evidence="2">Uncharacterized protein</fullName>
    </submittedName>
</protein>
<accession>A0ABQ7K898</accession>
<proteinExistence type="predicted"/>
<dbReference type="Proteomes" id="UP001194696">
    <property type="component" value="Unassembled WGS sequence"/>
</dbReference>
<evidence type="ECO:0000313" key="3">
    <source>
        <dbReference type="Proteomes" id="UP001194696"/>
    </source>
</evidence>
<feature type="chain" id="PRO_5045238908" evidence="1">
    <location>
        <begin position="25"/>
        <end position="739"/>
    </location>
</feature>
<organism evidence="2 3">
    <name type="scientific">Linnemannia gamsii</name>
    <dbReference type="NCBI Taxonomy" id="64522"/>
    <lineage>
        <taxon>Eukaryota</taxon>
        <taxon>Fungi</taxon>
        <taxon>Fungi incertae sedis</taxon>
        <taxon>Mucoromycota</taxon>
        <taxon>Mortierellomycotina</taxon>
        <taxon>Mortierellomycetes</taxon>
        <taxon>Mortierellales</taxon>
        <taxon>Mortierellaceae</taxon>
        <taxon>Linnemannia</taxon>
    </lineage>
</organism>
<evidence type="ECO:0000313" key="2">
    <source>
        <dbReference type="EMBL" id="KAG0293357.1"/>
    </source>
</evidence>
<gene>
    <name evidence="2" type="ORF">BGZ96_002934</name>
</gene>
<reference evidence="2 3" key="1">
    <citation type="journal article" date="2020" name="Fungal Divers.">
        <title>Resolving the Mortierellaceae phylogeny through synthesis of multi-gene phylogenetics and phylogenomics.</title>
        <authorList>
            <person name="Vandepol N."/>
            <person name="Liber J."/>
            <person name="Desiro A."/>
            <person name="Na H."/>
            <person name="Kennedy M."/>
            <person name="Barry K."/>
            <person name="Grigoriev I.V."/>
            <person name="Miller A.N."/>
            <person name="O'Donnell K."/>
            <person name="Stajich J.E."/>
            <person name="Bonito G."/>
        </authorList>
    </citation>
    <scope>NUCLEOTIDE SEQUENCE [LARGE SCALE GENOMIC DNA]</scope>
    <source>
        <strain evidence="2 3">AD045</strain>
    </source>
</reference>
<feature type="signal peptide" evidence="1">
    <location>
        <begin position="1"/>
        <end position="24"/>
    </location>
</feature>
<evidence type="ECO:0000256" key="1">
    <source>
        <dbReference type="SAM" id="SignalP"/>
    </source>
</evidence>
<keyword evidence="1" id="KW-0732">Signal</keyword>
<sequence>MKTTLAIAAVLGIGLLAVIPTATSLPAPQVPLRAPEPPAQHFFDSNLLQGEDVHSVLRDVALELNQGIPDGWTRFTHSPVTDGSSGIEMVAADNLKSTMLNWGLDSRVLDQTYDNVETHIQLAISKAVYLAQGLSYNWSYCQDGGGHHTCLSTLVIVVKVPSVSGDGPWKAEVGHIYMSSTAKPVQEYGPLRDCNPMGGLIRCSSYWHPKYLTIQELEIVKTVMSTFQAIWALNQLSEPQTSDFSMTTNPDFPPHCPSFECPHQPSQFYSLLQHFHGNSVENGDVHRVYRGMGLLAAIQNAAISNRRVFRNMQPTVGEEGVVPLLEDKLGDCFKKAGITESLDDWWKRVYVVGRGDIVSLECESVRQRTVFVEPPRMGCINSADVTADTAYIWAMIAPRNDIFDVMFIEGELSVAFEDCRPRNGDSQDYEGLIQTMRIPLDVHESGSIVRWAYVDPHDGSFRSLQNLAEWESYPSYGSKVLLGCLRYASASSYLGFPLDKKLPALLQPYHVLDGADATATASVEMNPNFEVLLESIRKFAKMWGEVVEGVGSAVNTNVQRRVCLGFDALDYKANTNVFKAIPIKNIPLLVEYVADMEDLPQHEDVKRLMSGVKYSTNITWVAESMTFTNPAGEQSYFFFAKYGGDGSTGKADVVYSSVKSKFVLAPDMLVLHRQSSSFWGLFGNEGTYIEYVPHTLTLNDTLVLEMFWEMIAFRQIAISLGAGPLPSPDLTGLCNRTIP</sequence>